<evidence type="ECO:0000313" key="14">
    <source>
        <dbReference type="EMBL" id="MBC6451188.1"/>
    </source>
</evidence>
<evidence type="ECO:0000256" key="7">
    <source>
        <dbReference type="ARBA" id="ARBA00038437"/>
    </source>
</evidence>
<dbReference type="Pfam" id="PF00271">
    <property type="entry name" value="Helicase_C"/>
    <property type="match status" value="1"/>
</dbReference>
<dbReference type="RefSeq" id="WP_187224301.1">
    <property type="nucleotide sequence ID" value="NZ_JABVED010000025.1"/>
</dbReference>
<dbReference type="InterPro" id="IPR005580">
    <property type="entry name" value="DbpA/CsdA_RNA-bd_dom"/>
</dbReference>
<dbReference type="InterPro" id="IPR014014">
    <property type="entry name" value="RNA_helicase_DEAD_Q_motif"/>
</dbReference>
<protein>
    <submittedName>
        <fullName evidence="14">DEAD/DEAH box helicase</fullName>
    </submittedName>
</protein>
<dbReference type="InterPro" id="IPR001650">
    <property type="entry name" value="Helicase_C-like"/>
</dbReference>
<dbReference type="Pfam" id="PF25399">
    <property type="entry name" value="DeaD_dimer"/>
    <property type="match status" value="1"/>
</dbReference>
<dbReference type="PROSITE" id="PS00039">
    <property type="entry name" value="DEAD_ATP_HELICASE"/>
    <property type="match status" value="1"/>
</dbReference>
<feature type="short sequence motif" description="Q motif" evidence="8">
    <location>
        <begin position="10"/>
        <end position="38"/>
    </location>
</feature>
<keyword evidence="6" id="KW-0346">Stress response</keyword>
<dbReference type="InterPro" id="IPR044742">
    <property type="entry name" value="DEAD/DEAH_RhlB"/>
</dbReference>
<feature type="domain" description="Helicase C-terminal" evidence="12">
    <location>
        <begin position="243"/>
        <end position="388"/>
    </location>
</feature>
<evidence type="ECO:0000256" key="4">
    <source>
        <dbReference type="ARBA" id="ARBA00022806"/>
    </source>
</evidence>
<dbReference type="Pfam" id="PF00270">
    <property type="entry name" value="DEAD"/>
    <property type="match status" value="1"/>
</dbReference>
<dbReference type="InterPro" id="IPR012677">
    <property type="entry name" value="Nucleotide-bd_a/b_plait_sf"/>
</dbReference>
<dbReference type="InterPro" id="IPR057325">
    <property type="entry name" value="DeaD_dimer"/>
</dbReference>
<keyword evidence="1" id="KW-0963">Cytoplasm</keyword>
<dbReference type="PANTHER" id="PTHR47959:SF1">
    <property type="entry name" value="ATP-DEPENDENT RNA HELICASE DBPA"/>
    <property type="match status" value="1"/>
</dbReference>
<evidence type="ECO:0000256" key="10">
    <source>
        <dbReference type="SAM" id="MobiDB-lite"/>
    </source>
</evidence>
<comment type="similarity">
    <text evidence="7 9">Belongs to the DEAD box helicase family.</text>
</comment>
<comment type="caution">
    <text evidence="14">The sequence shown here is derived from an EMBL/GenBank/DDBJ whole genome shotgun (WGS) entry which is preliminary data.</text>
</comment>
<dbReference type="InterPro" id="IPR000629">
    <property type="entry name" value="RNA-helicase_DEAD-box_CS"/>
</dbReference>
<evidence type="ECO:0000256" key="3">
    <source>
        <dbReference type="ARBA" id="ARBA00022801"/>
    </source>
</evidence>
<dbReference type="SMART" id="SM00490">
    <property type="entry name" value="HELICc"/>
    <property type="match status" value="1"/>
</dbReference>
<evidence type="ECO:0000256" key="2">
    <source>
        <dbReference type="ARBA" id="ARBA00022741"/>
    </source>
</evidence>
<proteinExistence type="inferred from homology"/>
<name>A0ABR7LF12_9PSEU</name>
<dbReference type="GO" id="GO:0004386">
    <property type="term" value="F:helicase activity"/>
    <property type="evidence" value="ECO:0007669"/>
    <property type="project" value="UniProtKB-KW"/>
</dbReference>
<evidence type="ECO:0000256" key="6">
    <source>
        <dbReference type="ARBA" id="ARBA00023016"/>
    </source>
</evidence>
<dbReference type="Gene3D" id="3.40.50.300">
    <property type="entry name" value="P-loop containing nucleotide triphosphate hydrolases"/>
    <property type="match status" value="2"/>
</dbReference>
<evidence type="ECO:0000256" key="9">
    <source>
        <dbReference type="RuleBase" id="RU000492"/>
    </source>
</evidence>
<dbReference type="CDD" id="cd18787">
    <property type="entry name" value="SF2_C_DEAD"/>
    <property type="match status" value="1"/>
</dbReference>
<dbReference type="CDD" id="cd12252">
    <property type="entry name" value="RRM_DbpA"/>
    <property type="match status" value="1"/>
</dbReference>
<feature type="compositionally biased region" description="Low complexity" evidence="10">
    <location>
        <begin position="466"/>
        <end position="479"/>
    </location>
</feature>
<dbReference type="PROSITE" id="PS51192">
    <property type="entry name" value="HELICASE_ATP_BIND_1"/>
    <property type="match status" value="1"/>
</dbReference>
<reference evidence="14 15" key="1">
    <citation type="submission" date="2020-06" db="EMBL/GenBank/DDBJ databases">
        <title>Actinokineospora xiongansis sp. nov., isolated from soil of Baiyangdian.</title>
        <authorList>
            <person name="Zhang X."/>
        </authorList>
    </citation>
    <scope>NUCLEOTIDE SEQUENCE [LARGE SCALE GENOMIC DNA]</scope>
    <source>
        <strain evidence="14 15">HBU206404</strain>
    </source>
</reference>
<dbReference type="Pfam" id="PF03880">
    <property type="entry name" value="DbpA"/>
    <property type="match status" value="1"/>
</dbReference>
<dbReference type="PANTHER" id="PTHR47959">
    <property type="entry name" value="ATP-DEPENDENT RNA HELICASE RHLE-RELATED"/>
    <property type="match status" value="1"/>
</dbReference>
<dbReference type="PROSITE" id="PS51194">
    <property type="entry name" value="HELICASE_CTER"/>
    <property type="match status" value="1"/>
</dbReference>
<evidence type="ECO:0000259" key="12">
    <source>
        <dbReference type="PROSITE" id="PS51194"/>
    </source>
</evidence>
<dbReference type="Gene3D" id="3.30.70.330">
    <property type="match status" value="1"/>
</dbReference>
<dbReference type="CDD" id="cd00268">
    <property type="entry name" value="DEADc"/>
    <property type="match status" value="1"/>
</dbReference>
<keyword evidence="5 9" id="KW-0067">ATP-binding</keyword>
<dbReference type="SUPFAM" id="SSF52540">
    <property type="entry name" value="P-loop containing nucleoside triphosphate hydrolases"/>
    <property type="match status" value="1"/>
</dbReference>
<dbReference type="InterPro" id="IPR050079">
    <property type="entry name" value="DEAD_box_RNA_helicase"/>
</dbReference>
<dbReference type="Proteomes" id="UP000734823">
    <property type="component" value="Unassembled WGS sequence"/>
</dbReference>
<dbReference type="PROSITE" id="PS51195">
    <property type="entry name" value="Q_MOTIF"/>
    <property type="match status" value="1"/>
</dbReference>
<evidence type="ECO:0000313" key="15">
    <source>
        <dbReference type="Proteomes" id="UP000734823"/>
    </source>
</evidence>
<accession>A0ABR7LF12</accession>
<evidence type="ECO:0000259" key="13">
    <source>
        <dbReference type="PROSITE" id="PS51195"/>
    </source>
</evidence>
<evidence type="ECO:0000256" key="1">
    <source>
        <dbReference type="ARBA" id="ARBA00022490"/>
    </source>
</evidence>
<keyword evidence="4 9" id="KW-0347">Helicase</keyword>
<dbReference type="InterPro" id="IPR014001">
    <property type="entry name" value="Helicase_ATP-bd"/>
</dbReference>
<gene>
    <name evidence="14" type="ORF">GPZ80_28915</name>
</gene>
<feature type="region of interest" description="Disordered" evidence="10">
    <location>
        <begin position="438"/>
        <end position="489"/>
    </location>
</feature>
<dbReference type="EMBL" id="JABVED010000025">
    <property type="protein sequence ID" value="MBC6451188.1"/>
    <property type="molecule type" value="Genomic_DNA"/>
</dbReference>
<dbReference type="InterPro" id="IPR027417">
    <property type="entry name" value="P-loop_NTPase"/>
</dbReference>
<evidence type="ECO:0000256" key="8">
    <source>
        <dbReference type="PROSITE-ProRule" id="PRU00552"/>
    </source>
</evidence>
<evidence type="ECO:0000259" key="11">
    <source>
        <dbReference type="PROSITE" id="PS51192"/>
    </source>
</evidence>
<evidence type="ECO:0000256" key="5">
    <source>
        <dbReference type="ARBA" id="ARBA00022840"/>
    </source>
</evidence>
<dbReference type="InterPro" id="IPR011545">
    <property type="entry name" value="DEAD/DEAH_box_helicase_dom"/>
</dbReference>
<organism evidence="14 15">
    <name type="scientific">Actinokineospora xionganensis</name>
    <dbReference type="NCBI Taxonomy" id="2684470"/>
    <lineage>
        <taxon>Bacteria</taxon>
        <taxon>Bacillati</taxon>
        <taxon>Actinomycetota</taxon>
        <taxon>Actinomycetes</taxon>
        <taxon>Pseudonocardiales</taxon>
        <taxon>Pseudonocardiaceae</taxon>
        <taxon>Actinokineospora</taxon>
    </lineage>
</organism>
<keyword evidence="3 9" id="KW-0378">Hydrolase</keyword>
<feature type="domain" description="Helicase ATP-binding" evidence="11">
    <location>
        <begin position="41"/>
        <end position="213"/>
    </location>
</feature>
<keyword evidence="15" id="KW-1185">Reference proteome</keyword>
<dbReference type="SMART" id="SM00487">
    <property type="entry name" value="DEXDc"/>
    <property type="match status" value="1"/>
</dbReference>
<sequence length="556" mass="60058">MIENTGGDGSGFADLGLRPELRQALVGLGYEEPTPIQRAAIPPLLQGRDLVGQAATGTGKTAAFALPLLQLIADGAGRAGPIALVLVPTRELAVQVSEAMHRYGHDIGARVLPIYGGQPIGRQLRALSRGVDVVVATPGRAQDHINRGTLDLDGITAVVLDEADEMLDMGFAEEIEAILSSTPADRQTALFSATMPPRIAGMVRRHLREPVMVQLDREASTTGESLLVRQSAYVVPRGHKPAALGRVLDLEAPAAAVVFCRTRDEVDRLTETLNGRGQSAEALHGGMDQQQRDRVMNRLRAGTIDLVVATDVAARGLDIEQLTHVVNYDVPSAAESYVHRIGRVGRAGREGTAITLVEPREHRMLKSIERATGRRITVEKLPTVADLRARRLDLTRAALRESLLEDDLEKFRGVIEPLCEEFDLFDVALAAVKLAQETSGTVDEEELPEAEPPPADDQGRRRKSPGRPSTRRSGSGMTRLFVGSGRSSGVRPQDLVGAITGESTLSGRDIGAIEIADRFSLVEVPEAAAEDVIVALRRATIKGRRTTVRRERHVPR</sequence>
<keyword evidence="2 9" id="KW-0547">Nucleotide-binding</keyword>
<feature type="domain" description="DEAD-box RNA helicase Q" evidence="13">
    <location>
        <begin position="10"/>
        <end position="38"/>
    </location>
</feature>